<feature type="transmembrane region" description="Helical" evidence="1">
    <location>
        <begin position="246"/>
        <end position="264"/>
    </location>
</feature>
<protein>
    <recommendedName>
        <fullName evidence="4">ABC transporter permease</fullName>
    </recommendedName>
</protein>
<feature type="transmembrane region" description="Helical" evidence="1">
    <location>
        <begin position="21"/>
        <end position="38"/>
    </location>
</feature>
<evidence type="ECO:0000313" key="3">
    <source>
        <dbReference type="Proteomes" id="UP000015560"/>
    </source>
</evidence>
<keyword evidence="1" id="KW-1133">Transmembrane helix</keyword>
<evidence type="ECO:0000256" key="1">
    <source>
        <dbReference type="SAM" id="Phobius"/>
    </source>
</evidence>
<accession>A0AAD1ESG8</accession>
<reference evidence="2 3" key="1">
    <citation type="journal article" date="2013" name="PLoS ONE">
        <title>Genomic Adaptation of the Lactobacillus casei Group.</title>
        <authorList>
            <person name="Toh H."/>
            <person name="Oshima K."/>
            <person name="Nakano A."/>
            <person name="Takahata M."/>
            <person name="Murakami M."/>
            <person name="Takaki T."/>
            <person name="Nishiyama H."/>
            <person name="Igimi S."/>
            <person name="Hattori M."/>
            <person name="Morita H."/>
        </authorList>
    </citation>
    <scope>NUCLEOTIDE SEQUENCE [LARGE SCALE GENOMIC DNA]</scope>
    <source>
        <strain evidence="2 3">ATCC 393</strain>
    </source>
</reference>
<gene>
    <name evidence="2" type="ORF">LBCZ_0608</name>
</gene>
<feature type="transmembrane region" description="Helical" evidence="1">
    <location>
        <begin position="59"/>
        <end position="86"/>
    </location>
</feature>
<proteinExistence type="predicted"/>
<evidence type="ECO:0008006" key="4">
    <source>
        <dbReference type="Google" id="ProtNLM"/>
    </source>
</evidence>
<evidence type="ECO:0000313" key="2">
    <source>
        <dbReference type="EMBL" id="BAN73776.1"/>
    </source>
</evidence>
<dbReference type="Proteomes" id="UP000015560">
    <property type="component" value="Chromosome"/>
</dbReference>
<organism evidence="2 3">
    <name type="scientific">Lacticaseibacillus casei DSM 20011 = JCM 1134 = ATCC 393</name>
    <dbReference type="NCBI Taxonomy" id="1423732"/>
    <lineage>
        <taxon>Bacteria</taxon>
        <taxon>Bacillati</taxon>
        <taxon>Bacillota</taxon>
        <taxon>Bacilli</taxon>
        <taxon>Lactobacillales</taxon>
        <taxon>Lactobacillaceae</taxon>
        <taxon>Lacticaseibacillus</taxon>
    </lineage>
</organism>
<dbReference type="EMBL" id="AP012544">
    <property type="protein sequence ID" value="BAN73776.1"/>
    <property type="molecule type" value="Genomic_DNA"/>
</dbReference>
<feature type="transmembrane region" description="Helical" evidence="1">
    <location>
        <begin position="151"/>
        <end position="171"/>
    </location>
</feature>
<dbReference type="AlphaFoldDB" id="A0AAD1ESG8"/>
<feature type="transmembrane region" description="Helical" evidence="1">
    <location>
        <begin position="183"/>
        <end position="207"/>
    </location>
</feature>
<dbReference type="RefSeq" id="WP_039639507.1">
    <property type="nucleotide sequence ID" value="NZ_AP012544.1"/>
</dbReference>
<dbReference type="GeneID" id="45547873"/>
<feature type="transmembrane region" description="Helical" evidence="1">
    <location>
        <begin position="106"/>
        <end position="131"/>
    </location>
</feature>
<sequence length="301" mass="33464">MNVKQIGAVFQHEFFSQWRSLTYWGIILWPLAIGLVFAKYAQWQLPEQIQKLSSQQVAFIWGVGTPTFIFMLCLSYATIMASSVASDKTNKRAELLLSMVGAKEQLAGKVLAVYGLIAFQLLCYGIGFCLYSVWDHNPIGSILLSQTPPFFIGYVVIDIVVAMLMVLVWTTEIAAYVNDDAQTALAVIPVMILIMTGTAVAVLLNVDWRGVDLGAPLRIIFNLGFAMPPVGSMLFPTLIINQGFSYFEAILNLVLELAIMILIFRTSVKQYQRGLLSTDKKNPFMQALSNDPLTFHEHGGH</sequence>
<feature type="transmembrane region" description="Helical" evidence="1">
    <location>
        <begin position="219"/>
        <end position="240"/>
    </location>
</feature>
<keyword evidence="1" id="KW-0472">Membrane</keyword>
<keyword evidence="1" id="KW-0812">Transmembrane</keyword>
<name>A0AAD1ESG8_LACCA</name>